<proteinExistence type="predicted"/>
<protein>
    <recommendedName>
        <fullName evidence="4">Peptidase C-terminal archaeal/bacterial domain-containing protein</fullName>
    </recommendedName>
</protein>
<dbReference type="RefSeq" id="WP_145059231.1">
    <property type="nucleotide sequence ID" value="NZ_CP036263.1"/>
</dbReference>
<reference evidence="2 3" key="1">
    <citation type="submission" date="2019-02" db="EMBL/GenBank/DDBJ databases">
        <title>Deep-cultivation of Planctomycetes and their phenomic and genomic characterization uncovers novel biology.</title>
        <authorList>
            <person name="Wiegand S."/>
            <person name="Jogler M."/>
            <person name="Boedeker C."/>
            <person name="Pinto D."/>
            <person name="Vollmers J."/>
            <person name="Rivas-Marin E."/>
            <person name="Kohn T."/>
            <person name="Peeters S.H."/>
            <person name="Heuer A."/>
            <person name="Rast P."/>
            <person name="Oberbeckmann S."/>
            <person name="Bunk B."/>
            <person name="Jeske O."/>
            <person name="Meyerdierks A."/>
            <person name="Storesund J.E."/>
            <person name="Kallscheuer N."/>
            <person name="Luecker S."/>
            <person name="Lage O.M."/>
            <person name="Pohl T."/>
            <person name="Merkel B.J."/>
            <person name="Hornburger P."/>
            <person name="Mueller R.-W."/>
            <person name="Bruemmer F."/>
            <person name="Labrenz M."/>
            <person name="Spormann A.M."/>
            <person name="Op den Camp H."/>
            <person name="Overmann J."/>
            <person name="Amann R."/>
            <person name="Jetten M.S.M."/>
            <person name="Mascher T."/>
            <person name="Medema M.H."/>
            <person name="Devos D.P."/>
            <person name="Kaster A.-K."/>
            <person name="Ovreas L."/>
            <person name="Rohde M."/>
            <person name="Galperin M.Y."/>
            <person name="Jogler C."/>
        </authorList>
    </citation>
    <scope>NUCLEOTIDE SEQUENCE [LARGE SCALE GENOMIC DNA]</scope>
    <source>
        <strain evidence="2 3">HG15A2</strain>
    </source>
</reference>
<gene>
    <name evidence="2" type="ORF">HG15A2_15090</name>
</gene>
<dbReference type="OrthoDB" id="220114at2"/>
<evidence type="ECO:0000313" key="3">
    <source>
        <dbReference type="Proteomes" id="UP000319852"/>
    </source>
</evidence>
<organism evidence="2 3">
    <name type="scientific">Adhaeretor mobilis</name>
    <dbReference type="NCBI Taxonomy" id="1930276"/>
    <lineage>
        <taxon>Bacteria</taxon>
        <taxon>Pseudomonadati</taxon>
        <taxon>Planctomycetota</taxon>
        <taxon>Planctomycetia</taxon>
        <taxon>Pirellulales</taxon>
        <taxon>Lacipirellulaceae</taxon>
        <taxon>Adhaeretor</taxon>
    </lineage>
</organism>
<sequence precursor="true">MRRTVRSTFLFLFLAILLAGRATTAFGTSQFPAYIDGVLDLGDDTAQAPYALADTFNLDSSTTASKTIYLDFTGYHSVSNSWGHNIVFPAYDQDGDDTVFSDGELEEIQKIFQNVAEDFLPFNVNVTTEFPGAGALQNSGGADTTWGVRVVMTQPTAGFGVGIGGNSGSAGFDDAGDNPVFVFNKGNRKAGMTASHEAAHTFGLTHDGISGGADETYDGTGSGSTSWGPIMGSPFQANVTQWSDGNYTGATNFADDIDFLTSRGFGFRSDDYPTSVTSPHVLNEVNSSIFEWGIIEQQTDVDFFQFTSAPGEVSIDVRGFGQDPNLDVKLTLYDGSGAVVAVVDPTVTVNAPLNMILEAGSYVISVEGDAGPGHFDDYGSLGFYTIDIEVPLFADLNNDSQLDHLDWQQFLAGSGTDLSGLTSLEAYQAGDLDGDGLNNAADFGLFKDAYIEAFGLAGFEALFVQVPEPTSLLLATLALTACLRRNRFILNNQPSCVGE</sequence>
<dbReference type="Proteomes" id="UP000319852">
    <property type="component" value="Chromosome"/>
</dbReference>
<keyword evidence="3" id="KW-1185">Reference proteome</keyword>
<feature type="chain" id="PRO_5021996563" description="Peptidase C-terminal archaeal/bacterial domain-containing protein" evidence="1">
    <location>
        <begin position="28"/>
        <end position="499"/>
    </location>
</feature>
<feature type="signal peptide" evidence="1">
    <location>
        <begin position="1"/>
        <end position="27"/>
    </location>
</feature>
<keyword evidence="1" id="KW-0732">Signal</keyword>
<dbReference type="EMBL" id="CP036263">
    <property type="protein sequence ID" value="QDS98236.1"/>
    <property type="molecule type" value="Genomic_DNA"/>
</dbReference>
<dbReference type="SUPFAM" id="SSF55486">
    <property type="entry name" value="Metalloproteases ('zincins'), catalytic domain"/>
    <property type="match status" value="1"/>
</dbReference>
<dbReference type="Gene3D" id="2.60.120.380">
    <property type="match status" value="1"/>
</dbReference>
<evidence type="ECO:0008006" key="4">
    <source>
        <dbReference type="Google" id="ProtNLM"/>
    </source>
</evidence>
<dbReference type="KEGG" id="amob:HG15A2_15090"/>
<accession>A0A517MTM3</accession>
<evidence type="ECO:0000313" key="2">
    <source>
        <dbReference type="EMBL" id="QDS98236.1"/>
    </source>
</evidence>
<evidence type="ECO:0000256" key="1">
    <source>
        <dbReference type="SAM" id="SignalP"/>
    </source>
</evidence>
<dbReference type="AlphaFoldDB" id="A0A517MTM3"/>
<name>A0A517MTM3_9BACT</name>